<dbReference type="AlphaFoldDB" id="Q6ZDP8"/>
<organism evidence="2 4">
    <name type="scientific">Oryza sativa subsp. japonica</name>
    <name type="common">Rice</name>
    <dbReference type="NCBI Taxonomy" id="39947"/>
    <lineage>
        <taxon>Eukaryota</taxon>
        <taxon>Viridiplantae</taxon>
        <taxon>Streptophyta</taxon>
        <taxon>Embryophyta</taxon>
        <taxon>Tracheophyta</taxon>
        <taxon>Spermatophyta</taxon>
        <taxon>Magnoliopsida</taxon>
        <taxon>Liliopsida</taxon>
        <taxon>Poales</taxon>
        <taxon>Poaceae</taxon>
        <taxon>BOP clade</taxon>
        <taxon>Oryzoideae</taxon>
        <taxon>Oryzeae</taxon>
        <taxon>Oryzinae</taxon>
        <taxon>Oryza</taxon>
        <taxon>Oryza sativa</taxon>
    </lineage>
</organism>
<reference evidence="4" key="3">
    <citation type="journal article" date="2005" name="Nature">
        <title>The map-based sequence of the rice genome.</title>
        <authorList>
            <consortium name="International rice genome sequencing project (IRGSP)"/>
            <person name="Matsumoto T."/>
            <person name="Wu J."/>
            <person name="Kanamori H."/>
            <person name="Katayose Y."/>
            <person name="Fujisawa M."/>
            <person name="Namiki N."/>
            <person name="Mizuno H."/>
            <person name="Yamamoto K."/>
            <person name="Antonio B.A."/>
            <person name="Baba T."/>
            <person name="Sakata K."/>
            <person name="Nagamura Y."/>
            <person name="Aoki H."/>
            <person name="Arikawa K."/>
            <person name="Arita K."/>
            <person name="Bito T."/>
            <person name="Chiden Y."/>
            <person name="Fujitsuka N."/>
            <person name="Fukunaka R."/>
            <person name="Hamada M."/>
            <person name="Harada C."/>
            <person name="Hayashi A."/>
            <person name="Hijishita S."/>
            <person name="Honda M."/>
            <person name="Hosokawa S."/>
            <person name="Ichikawa Y."/>
            <person name="Idonuma A."/>
            <person name="Iijima M."/>
            <person name="Ikeda M."/>
            <person name="Ikeno M."/>
            <person name="Ito K."/>
            <person name="Ito S."/>
            <person name="Ito T."/>
            <person name="Ito Y."/>
            <person name="Ito Y."/>
            <person name="Iwabuchi A."/>
            <person name="Kamiya K."/>
            <person name="Karasawa W."/>
            <person name="Kurita K."/>
            <person name="Katagiri S."/>
            <person name="Kikuta A."/>
            <person name="Kobayashi H."/>
            <person name="Kobayashi N."/>
            <person name="Machita K."/>
            <person name="Maehara T."/>
            <person name="Masukawa M."/>
            <person name="Mizubayashi T."/>
            <person name="Mukai Y."/>
            <person name="Nagasaki H."/>
            <person name="Nagata Y."/>
            <person name="Naito S."/>
            <person name="Nakashima M."/>
            <person name="Nakama Y."/>
            <person name="Nakamichi Y."/>
            <person name="Nakamura M."/>
            <person name="Meguro A."/>
            <person name="Negishi M."/>
            <person name="Ohta I."/>
            <person name="Ohta T."/>
            <person name="Okamoto M."/>
            <person name="Ono N."/>
            <person name="Saji S."/>
            <person name="Sakaguchi M."/>
            <person name="Sakai K."/>
            <person name="Shibata M."/>
            <person name="Shimokawa T."/>
            <person name="Song J."/>
            <person name="Takazaki Y."/>
            <person name="Terasawa K."/>
            <person name="Tsugane M."/>
            <person name="Tsuji K."/>
            <person name="Ueda S."/>
            <person name="Waki K."/>
            <person name="Yamagata H."/>
            <person name="Yamamoto M."/>
            <person name="Yamamoto S."/>
            <person name="Yamane H."/>
            <person name="Yoshiki S."/>
            <person name="Yoshihara R."/>
            <person name="Yukawa K."/>
            <person name="Zhong H."/>
            <person name="Yano M."/>
            <person name="Yuan Q."/>
            <person name="Ouyang S."/>
            <person name="Liu J."/>
            <person name="Jones K.M."/>
            <person name="Gansberger K."/>
            <person name="Moffat K."/>
            <person name="Hill J."/>
            <person name="Bera J."/>
            <person name="Fadrosh D."/>
            <person name="Jin S."/>
            <person name="Johri S."/>
            <person name="Kim M."/>
            <person name="Overton L."/>
            <person name="Reardon M."/>
            <person name="Tsitrin T."/>
            <person name="Vuong H."/>
            <person name="Weaver B."/>
            <person name="Ciecko A."/>
            <person name="Tallon L."/>
            <person name="Jackson J."/>
            <person name="Pai G."/>
            <person name="Aken S.V."/>
            <person name="Utterback T."/>
            <person name="Reidmuller S."/>
            <person name="Feldblyum T."/>
            <person name="Hsiao J."/>
            <person name="Zismann V."/>
            <person name="Iobst S."/>
            <person name="de Vazeille A.R."/>
            <person name="Buell C.R."/>
            <person name="Ying K."/>
            <person name="Li Y."/>
            <person name="Lu T."/>
            <person name="Huang Y."/>
            <person name="Zhao Q."/>
            <person name="Feng Q."/>
            <person name="Zhang L."/>
            <person name="Zhu J."/>
            <person name="Weng Q."/>
            <person name="Mu J."/>
            <person name="Lu Y."/>
            <person name="Fan D."/>
            <person name="Liu Y."/>
            <person name="Guan J."/>
            <person name="Zhang Y."/>
            <person name="Yu S."/>
            <person name="Liu X."/>
            <person name="Zhang Y."/>
            <person name="Hong G."/>
            <person name="Han B."/>
            <person name="Choisne N."/>
            <person name="Demange N."/>
            <person name="Orjeda G."/>
            <person name="Samain S."/>
            <person name="Cattolico L."/>
            <person name="Pelletier E."/>
            <person name="Couloux A."/>
            <person name="Segurens B."/>
            <person name="Wincker P."/>
            <person name="D'Hont A."/>
            <person name="Scarpelli C."/>
            <person name="Weissenbach J."/>
            <person name="Salanoubat M."/>
            <person name="Quetier F."/>
            <person name="Yu Y."/>
            <person name="Kim H.R."/>
            <person name="Rambo T."/>
            <person name="Currie J."/>
            <person name="Collura K."/>
            <person name="Luo M."/>
            <person name="Yang T."/>
            <person name="Ammiraju J.S.S."/>
            <person name="Engler F."/>
            <person name="Soderlund C."/>
            <person name="Wing R.A."/>
            <person name="Palmer L.E."/>
            <person name="de la Bastide M."/>
            <person name="Spiegel L."/>
            <person name="Nascimento L."/>
            <person name="Zutavern T."/>
            <person name="O'Shaughnessy A."/>
            <person name="Dike S."/>
            <person name="Dedhia N."/>
            <person name="Preston R."/>
            <person name="Balija V."/>
            <person name="McCombie W.R."/>
            <person name="Chow T."/>
            <person name="Chen H."/>
            <person name="Chung M."/>
            <person name="Chen C."/>
            <person name="Shaw J."/>
            <person name="Wu H."/>
            <person name="Hsiao K."/>
            <person name="Chao Y."/>
            <person name="Chu M."/>
            <person name="Cheng C."/>
            <person name="Hour A."/>
            <person name="Lee P."/>
            <person name="Lin S."/>
            <person name="Lin Y."/>
            <person name="Liou J."/>
            <person name="Liu S."/>
            <person name="Hsing Y."/>
            <person name="Raghuvanshi S."/>
            <person name="Mohanty A."/>
            <person name="Bharti A.K."/>
            <person name="Gaur A."/>
            <person name="Gupta V."/>
            <person name="Kumar D."/>
            <person name="Ravi V."/>
            <person name="Vij S."/>
            <person name="Kapur A."/>
            <person name="Khurana P."/>
            <person name="Khurana P."/>
            <person name="Khurana J.P."/>
            <person name="Tyagi A.K."/>
            <person name="Gaikwad K."/>
            <person name="Singh A."/>
            <person name="Dalal V."/>
            <person name="Srivastava S."/>
            <person name="Dixit A."/>
            <person name="Pal A.K."/>
            <person name="Ghazi I.A."/>
            <person name="Yadav M."/>
            <person name="Pandit A."/>
            <person name="Bhargava A."/>
            <person name="Sureshbabu K."/>
            <person name="Batra K."/>
            <person name="Sharma T.R."/>
            <person name="Mohapatra T."/>
            <person name="Singh N.K."/>
            <person name="Messing J."/>
            <person name="Nelson A.B."/>
            <person name="Fuks G."/>
            <person name="Kavchok S."/>
            <person name="Keizer G."/>
            <person name="Linton E."/>
            <person name="Llaca V."/>
            <person name="Song R."/>
            <person name="Tanyolac B."/>
            <person name="Young S."/>
            <person name="Ho-Il K."/>
            <person name="Hahn J.H."/>
            <person name="Sangsakoo G."/>
            <person name="Vanavichit A."/>
            <person name="de Mattos Luiz.A.T."/>
            <person name="Zimmer P.D."/>
            <person name="Malone G."/>
            <person name="Dellagostin O."/>
            <person name="de Oliveira A.C."/>
            <person name="Bevan M."/>
            <person name="Bancroft I."/>
            <person name="Minx P."/>
            <person name="Cordum H."/>
            <person name="Wilson R."/>
            <person name="Cheng Z."/>
            <person name="Jin W."/>
            <person name="Jiang J."/>
            <person name="Leong S.A."/>
            <person name="Iwama H."/>
            <person name="Gojobori T."/>
            <person name="Itoh T."/>
            <person name="Niimura Y."/>
            <person name="Fujii Y."/>
            <person name="Habara T."/>
            <person name="Sakai H."/>
            <person name="Sato Y."/>
            <person name="Wilson G."/>
            <person name="Kumar K."/>
            <person name="McCouch S."/>
            <person name="Juretic N."/>
            <person name="Hoen D."/>
            <person name="Wright S."/>
            <person name="Bruskiewich R."/>
            <person name="Bureau T."/>
            <person name="Miyao A."/>
            <person name="Hirochika H."/>
            <person name="Nishikawa T."/>
            <person name="Kadowaki K."/>
            <person name="Sugiura M."/>
            <person name="Burr B."/>
            <person name="Sasaki T."/>
        </authorList>
    </citation>
    <scope>NUCLEOTIDE SEQUENCE [LARGE SCALE GENOMIC DNA]</scope>
    <source>
        <strain evidence="4">cv. Nipponbare</strain>
    </source>
</reference>
<sequence>MAGAAAATAARGLTGLGLYGRWQSKTRVAAGSGGLGGPFIGVGRRRRRPTATSDEKERLGFGGERRIRFEIESTDFQTEISRRFHKRKGRGDRGDYFPSNDFTGNGKDRPDWKAAAARVSAGSGARRKTGLTGGTHLSAAPRERRKRRRAGPTGPGREKALGRLSAQSQKRLSKTFFNLNYS</sequence>
<reference evidence="4" key="4">
    <citation type="journal article" date="2008" name="Nucleic Acids Res.">
        <title>The rice annotation project database (RAP-DB): 2008 update.</title>
        <authorList>
            <consortium name="The rice annotation project (RAP)"/>
        </authorList>
    </citation>
    <scope>GENOME REANNOTATION</scope>
    <source>
        <strain evidence="4">cv. Nipponbare</strain>
    </source>
</reference>
<evidence type="ECO:0000313" key="4">
    <source>
        <dbReference type="Proteomes" id="UP000000763"/>
    </source>
</evidence>
<reference evidence="2" key="2">
    <citation type="submission" date="2001-11" db="EMBL/GenBank/DDBJ databases">
        <title>Oryza sativa nipponbare(GA3) genomic DNA, chromosome 7, PAC clone:P0589E08.</title>
        <authorList>
            <person name="Sasaki T."/>
            <person name="Matsumoto T."/>
            <person name="Yamamoto K."/>
        </authorList>
    </citation>
    <scope>NUCLEOTIDE SEQUENCE</scope>
</reference>
<protein>
    <submittedName>
        <fullName evidence="2">Uncharacterized protein</fullName>
    </submittedName>
</protein>
<accession>Q6ZDP8</accession>
<feature type="region of interest" description="Disordered" evidence="1">
    <location>
        <begin position="84"/>
        <end position="169"/>
    </location>
</feature>
<evidence type="ECO:0000313" key="2">
    <source>
        <dbReference type="EMBL" id="BAC83585.1"/>
    </source>
</evidence>
<dbReference type="Proteomes" id="UP000000763">
    <property type="component" value="Chromosome 7"/>
</dbReference>
<reference evidence="3" key="1">
    <citation type="submission" date="2001-07" db="EMBL/GenBank/DDBJ databases">
        <title>Oryza sativa nipponbare(GA3) genomic DNA, chromosome 7, BAC clone:OJ1715_A07.</title>
        <authorList>
            <person name="Sasaki T."/>
            <person name="Matsumoto T."/>
            <person name="Yamamoto K."/>
        </authorList>
    </citation>
    <scope>NUCLEOTIDE SEQUENCE</scope>
</reference>
<dbReference type="EMBL" id="AP003848">
    <property type="protein sequence ID" value="BAD30385.1"/>
    <property type="molecule type" value="Genomic_DNA"/>
</dbReference>
<gene>
    <name evidence="3" type="ORF">OJ1715_A07.32</name>
    <name evidence="2" type="ORF">P0589E08.15</name>
</gene>
<dbReference type="EMBL" id="AP004379">
    <property type="protein sequence ID" value="BAC83585.1"/>
    <property type="molecule type" value="Genomic_DNA"/>
</dbReference>
<evidence type="ECO:0000313" key="3">
    <source>
        <dbReference type="EMBL" id="BAD30385.1"/>
    </source>
</evidence>
<proteinExistence type="predicted"/>
<evidence type="ECO:0000256" key="1">
    <source>
        <dbReference type="SAM" id="MobiDB-lite"/>
    </source>
</evidence>
<feature type="compositionally biased region" description="Low complexity" evidence="1">
    <location>
        <begin position="114"/>
        <end position="124"/>
    </location>
</feature>
<name>Q6ZDP8_ORYSJ</name>